<evidence type="ECO:0000313" key="2">
    <source>
        <dbReference type="Proteomes" id="UP000325440"/>
    </source>
</evidence>
<accession>A0A5E4M731</accession>
<keyword evidence="2" id="KW-1185">Reference proteome</keyword>
<dbReference type="EMBL" id="CABPRJ010000039">
    <property type="protein sequence ID" value="VVC26610.1"/>
    <property type="molecule type" value="Genomic_DNA"/>
</dbReference>
<dbReference type="PANTHER" id="PTHR45913:SF19">
    <property type="entry name" value="LOW QUALITY PROTEIN: ZINC FINGER BED DOMAIN-CONTAINING PROTEIN 5-LIKE"/>
    <property type="match status" value="1"/>
</dbReference>
<reference evidence="1 2" key="1">
    <citation type="submission" date="2019-08" db="EMBL/GenBank/DDBJ databases">
        <authorList>
            <person name="Alioto T."/>
            <person name="Alioto T."/>
            <person name="Gomez Garrido J."/>
        </authorList>
    </citation>
    <scope>NUCLEOTIDE SEQUENCE [LARGE SCALE GENOMIC DNA]</scope>
</reference>
<dbReference type="AlphaFoldDB" id="A0A5E4M731"/>
<protein>
    <submittedName>
        <fullName evidence="1">Uncharacterized protein</fullName>
    </submittedName>
</protein>
<organism evidence="1 2">
    <name type="scientific">Cinara cedri</name>
    <dbReference type="NCBI Taxonomy" id="506608"/>
    <lineage>
        <taxon>Eukaryota</taxon>
        <taxon>Metazoa</taxon>
        <taxon>Ecdysozoa</taxon>
        <taxon>Arthropoda</taxon>
        <taxon>Hexapoda</taxon>
        <taxon>Insecta</taxon>
        <taxon>Pterygota</taxon>
        <taxon>Neoptera</taxon>
        <taxon>Paraneoptera</taxon>
        <taxon>Hemiptera</taxon>
        <taxon>Sternorrhyncha</taxon>
        <taxon>Aphidomorpha</taxon>
        <taxon>Aphidoidea</taxon>
        <taxon>Aphididae</taxon>
        <taxon>Lachninae</taxon>
        <taxon>Cinara</taxon>
    </lineage>
</organism>
<proteinExistence type="predicted"/>
<sequence>MQTIYTVAQRSYPKSFNSLTDGYLVPRRIFVVWRLNSPVTVRYEWTEEAYGFTKIFAKLFLPKDLSRFLNAARYLKENRSNFMYIVSVRPHSHYSSARVLAVTTNHRPPIHVVTLFLPFRCPFRDPPDLGTLRPLIAFSAQLWVSVFLSTGRPHTIGESLILPSIKDAVAIAFDQKSLKEVEWLSNNTVARRIDEISEWVEYELIESVDLSARFSLQLDESTDTQGLSQTIVFVRKYAWTNRGMYRCDEIVSLYHCTRCGENSKMLKPSCASVGHHNARPRTRTAVNATDDYCYCTHEFQFDVPKLFELTIHRYLVDSYYDIAADVPGVTDSEKSSDER</sequence>
<dbReference type="OrthoDB" id="1101576at2759"/>
<dbReference type="PANTHER" id="PTHR45913">
    <property type="entry name" value="EPM2A-INTERACTING PROTEIN 1"/>
    <property type="match status" value="1"/>
</dbReference>
<evidence type="ECO:0000313" key="1">
    <source>
        <dbReference type="EMBL" id="VVC26610.1"/>
    </source>
</evidence>
<gene>
    <name evidence="1" type="ORF">CINCED_3A003091</name>
</gene>
<dbReference type="Proteomes" id="UP000325440">
    <property type="component" value="Unassembled WGS sequence"/>
</dbReference>
<name>A0A5E4M731_9HEMI</name>